<feature type="region of interest" description="Disordered" evidence="1">
    <location>
        <begin position="37"/>
        <end position="58"/>
    </location>
</feature>
<dbReference type="Proteomes" id="UP000019494">
    <property type="component" value="Unassembled WGS sequence"/>
</dbReference>
<dbReference type="RefSeq" id="WP_034718929.1">
    <property type="nucleotide sequence ID" value="NZ_AWQS01000161.1"/>
</dbReference>
<protein>
    <submittedName>
        <fullName evidence="2">Uncharacterized protein</fullName>
    </submittedName>
</protein>
<evidence type="ECO:0000313" key="2">
    <source>
        <dbReference type="EMBL" id="EWT04979.1"/>
    </source>
</evidence>
<evidence type="ECO:0000313" key="3">
    <source>
        <dbReference type="Proteomes" id="UP000019494"/>
    </source>
</evidence>
<dbReference type="EMBL" id="AWQS01000161">
    <property type="protein sequence ID" value="EWT04979.1"/>
    <property type="molecule type" value="Genomic_DNA"/>
</dbReference>
<reference evidence="3" key="1">
    <citation type="submission" date="2013-08" db="EMBL/GenBank/DDBJ databases">
        <title>Intrasporangium oryzae NRRL B-24470.</title>
        <authorList>
            <person name="Liu H."/>
            <person name="Wang G."/>
        </authorList>
    </citation>
    <scope>NUCLEOTIDE SEQUENCE [LARGE SCALE GENOMIC DNA]</scope>
    <source>
        <strain evidence="3">Q5-1</strain>
    </source>
</reference>
<comment type="caution">
    <text evidence="2">The sequence shown here is derived from an EMBL/GenBank/DDBJ whole genome shotgun (WGS) entry which is preliminary data.</text>
</comment>
<accession>W9GM65</accession>
<keyword evidence="3" id="KW-1185">Reference proteome</keyword>
<sequence length="89" mass="8885">MAGDCDTARKLAAASFTTGNGDLCGSVAVKAFAPVSEPATPTEGGAIHATSVTTSGSADGSIEAGRVTWFYSFKQLDGECRVVGGGSRP</sequence>
<name>W9GM65_9MICO</name>
<dbReference type="AlphaFoldDB" id="W9GM65"/>
<gene>
    <name evidence="2" type="ORF">N864_02280</name>
</gene>
<organism evidence="2 3">
    <name type="scientific">Intrasporangium chromatireducens Q5-1</name>
    <dbReference type="NCBI Taxonomy" id="584657"/>
    <lineage>
        <taxon>Bacteria</taxon>
        <taxon>Bacillati</taxon>
        <taxon>Actinomycetota</taxon>
        <taxon>Actinomycetes</taxon>
        <taxon>Micrococcales</taxon>
        <taxon>Intrasporangiaceae</taxon>
        <taxon>Intrasporangium</taxon>
    </lineage>
</organism>
<dbReference type="OrthoDB" id="4980920at2"/>
<evidence type="ECO:0000256" key="1">
    <source>
        <dbReference type="SAM" id="MobiDB-lite"/>
    </source>
</evidence>
<proteinExistence type="predicted"/>